<feature type="region of interest" description="Disordered" evidence="1">
    <location>
        <begin position="104"/>
        <end position="124"/>
    </location>
</feature>
<protein>
    <recommendedName>
        <fullName evidence="4">Imidazoleglycerol-phosphate dehydratase</fullName>
    </recommendedName>
</protein>
<evidence type="ECO:0000313" key="3">
    <source>
        <dbReference type="Proteomes" id="UP000799771"/>
    </source>
</evidence>
<name>A0A6A6A943_9PLEO</name>
<dbReference type="PANTHER" id="PTHR39153">
    <property type="entry name" value="AGR244WP"/>
    <property type="match status" value="1"/>
</dbReference>
<dbReference type="GeneID" id="54406378"/>
<organism evidence="2 3">
    <name type="scientific">Dothidotthia symphoricarpi CBS 119687</name>
    <dbReference type="NCBI Taxonomy" id="1392245"/>
    <lineage>
        <taxon>Eukaryota</taxon>
        <taxon>Fungi</taxon>
        <taxon>Dikarya</taxon>
        <taxon>Ascomycota</taxon>
        <taxon>Pezizomycotina</taxon>
        <taxon>Dothideomycetes</taxon>
        <taxon>Pleosporomycetidae</taxon>
        <taxon>Pleosporales</taxon>
        <taxon>Dothidotthiaceae</taxon>
        <taxon>Dothidotthia</taxon>
    </lineage>
</organism>
<dbReference type="InterPro" id="IPR038882">
    <property type="entry name" value="Rcf3"/>
</dbReference>
<evidence type="ECO:0000256" key="1">
    <source>
        <dbReference type="SAM" id="MobiDB-lite"/>
    </source>
</evidence>
<accession>A0A6A6A943</accession>
<gene>
    <name evidence="2" type="ORF">P153DRAFT_341903</name>
</gene>
<dbReference type="Proteomes" id="UP000799771">
    <property type="component" value="Unassembled WGS sequence"/>
</dbReference>
<dbReference type="OrthoDB" id="3979469at2759"/>
<proteinExistence type="predicted"/>
<reference evidence="2" key="1">
    <citation type="journal article" date="2020" name="Stud. Mycol.">
        <title>101 Dothideomycetes genomes: a test case for predicting lifestyles and emergence of pathogens.</title>
        <authorList>
            <person name="Haridas S."/>
            <person name="Albert R."/>
            <person name="Binder M."/>
            <person name="Bloem J."/>
            <person name="Labutti K."/>
            <person name="Salamov A."/>
            <person name="Andreopoulos B."/>
            <person name="Baker S."/>
            <person name="Barry K."/>
            <person name="Bills G."/>
            <person name="Bluhm B."/>
            <person name="Cannon C."/>
            <person name="Castanera R."/>
            <person name="Culley D."/>
            <person name="Daum C."/>
            <person name="Ezra D."/>
            <person name="Gonzalez J."/>
            <person name="Henrissat B."/>
            <person name="Kuo A."/>
            <person name="Liang C."/>
            <person name="Lipzen A."/>
            <person name="Lutzoni F."/>
            <person name="Magnuson J."/>
            <person name="Mondo S."/>
            <person name="Nolan M."/>
            <person name="Ohm R."/>
            <person name="Pangilinan J."/>
            <person name="Park H.-J."/>
            <person name="Ramirez L."/>
            <person name="Alfaro M."/>
            <person name="Sun H."/>
            <person name="Tritt A."/>
            <person name="Yoshinaga Y."/>
            <person name="Zwiers L.-H."/>
            <person name="Turgeon B."/>
            <person name="Goodwin S."/>
            <person name="Spatafora J."/>
            <person name="Crous P."/>
            <person name="Grigoriev I."/>
        </authorList>
    </citation>
    <scope>NUCLEOTIDE SEQUENCE</scope>
    <source>
        <strain evidence="2">CBS 119687</strain>
    </source>
</reference>
<sequence length="124" mass="13825">MVRQHGTLTKDPETNDAAWEATKGAVIGATKWGALFALGSGLAFAFSPLYKSFTVQFKTYIQMSGMILGGYLEADKRFVAYGHRMRYQKSMARDAEVWRRYEEDFEERGTPGVGAESRVGRGGE</sequence>
<keyword evidence="3" id="KW-1185">Reference proteome</keyword>
<dbReference type="RefSeq" id="XP_033522718.1">
    <property type="nucleotide sequence ID" value="XM_033665946.1"/>
</dbReference>
<dbReference type="EMBL" id="ML977508">
    <property type="protein sequence ID" value="KAF2128329.1"/>
    <property type="molecule type" value="Genomic_DNA"/>
</dbReference>
<evidence type="ECO:0008006" key="4">
    <source>
        <dbReference type="Google" id="ProtNLM"/>
    </source>
</evidence>
<dbReference type="PANTHER" id="PTHR39153:SF1">
    <property type="entry name" value="AGR244WP"/>
    <property type="match status" value="1"/>
</dbReference>
<evidence type="ECO:0000313" key="2">
    <source>
        <dbReference type="EMBL" id="KAF2128329.1"/>
    </source>
</evidence>
<dbReference type="AlphaFoldDB" id="A0A6A6A943"/>